<evidence type="ECO:0000256" key="4">
    <source>
        <dbReference type="ARBA" id="ARBA00023136"/>
    </source>
</evidence>
<evidence type="ECO:0000256" key="2">
    <source>
        <dbReference type="ARBA" id="ARBA00022692"/>
    </source>
</evidence>
<feature type="domain" description="TM2" evidence="6">
    <location>
        <begin position="75"/>
        <end position="118"/>
    </location>
</feature>
<evidence type="ECO:0000313" key="8">
    <source>
        <dbReference type="Proteomes" id="UP000215086"/>
    </source>
</evidence>
<keyword evidence="4 5" id="KW-0472">Membrane</keyword>
<evidence type="ECO:0000259" key="6">
    <source>
        <dbReference type="Pfam" id="PF05154"/>
    </source>
</evidence>
<dbReference type="RefSeq" id="WP_207651743.1">
    <property type="nucleotide sequence ID" value="NZ_CP018477.1"/>
</dbReference>
<reference evidence="7 8" key="1">
    <citation type="journal article" name="Front. Microbiol.">
        <title>Sugar Metabolism of the First Thermophilic Planctomycete Thermogutta terrifontis: Comparative Genomic and Transcriptomic Approaches.</title>
        <authorList>
            <person name="Elcheninov A.G."/>
            <person name="Menzel P."/>
            <person name="Gudbergsdottir S.R."/>
            <person name="Slesarev A.I."/>
            <person name="Kadnikov V.V."/>
            <person name="Krogh A."/>
            <person name="Bonch-Osmolovskaya E.A."/>
            <person name="Peng X."/>
            <person name="Kublanov I.V."/>
        </authorList>
    </citation>
    <scope>NUCLEOTIDE SEQUENCE [LARGE SCALE GENOMIC DNA]</scope>
    <source>
        <strain evidence="7 8">R1</strain>
    </source>
</reference>
<gene>
    <name evidence="7" type="ORF">THTE_0146</name>
</gene>
<proteinExistence type="predicted"/>
<dbReference type="InterPro" id="IPR007829">
    <property type="entry name" value="TM2"/>
</dbReference>
<dbReference type="AlphaFoldDB" id="A0A286R9V7"/>
<dbReference type="Pfam" id="PF05154">
    <property type="entry name" value="TM2"/>
    <property type="match status" value="1"/>
</dbReference>
<keyword evidence="3 5" id="KW-1133">Transmembrane helix</keyword>
<dbReference type="EMBL" id="CP018477">
    <property type="protein sequence ID" value="ASV72748.1"/>
    <property type="molecule type" value="Genomic_DNA"/>
</dbReference>
<feature type="transmembrane region" description="Helical" evidence="5">
    <location>
        <begin position="102"/>
        <end position="130"/>
    </location>
</feature>
<evidence type="ECO:0000313" key="7">
    <source>
        <dbReference type="EMBL" id="ASV72748.1"/>
    </source>
</evidence>
<dbReference type="KEGG" id="ttf:THTE_0146"/>
<dbReference type="Proteomes" id="UP000215086">
    <property type="component" value="Chromosome"/>
</dbReference>
<accession>A0A286R9V7</accession>
<feature type="transmembrane region" description="Helical" evidence="5">
    <location>
        <begin position="77"/>
        <end position="96"/>
    </location>
</feature>
<name>A0A286R9V7_9BACT</name>
<comment type="subcellular location">
    <subcellularLocation>
        <location evidence="1">Membrane</location>
        <topology evidence="1">Multi-pass membrane protein</topology>
    </subcellularLocation>
</comment>
<organism evidence="7 8">
    <name type="scientific">Thermogutta terrifontis</name>
    <dbReference type="NCBI Taxonomy" id="1331910"/>
    <lineage>
        <taxon>Bacteria</taxon>
        <taxon>Pseudomonadati</taxon>
        <taxon>Planctomycetota</taxon>
        <taxon>Planctomycetia</taxon>
        <taxon>Pirellulales</taxon>
        <taxon>Thermoguttaceae</taxon>
        <taxon>Thermogutta</taxon>
    </lineage>
</organism>
<protein>
    <recommendedName>
        <fullName evidence="6">TM2 domain-containing protein</fullName>
    </recommendedName>
</protein>
<keyword evidence="8" id="KW-1185">Reference proteome</keyword>
<evidence type="ECO:0000256" key="1">
    <source>
        <dbReference type="ARBA" id="ARBA00004141"/>
    </source>
</evidence>
<keyword evidence="2 5" id="KW-0812">Transmembrane</keyword>
<evidence type="ECO:0000256" key="5">
    <source>
        <dbReference type="SAM" id="Phobius"/>
    </source>
</evidence>
<evidence type="ECO:0000256" key="3">
    <source>
        <dbReference type="ARBA" id="ARBA00022989"/>
    </source>
</evidence>
<dbReference type="GO" id="GO:0016020">
    <property type="term" value="C:membrane"/>
    <property type="evidence" value="ECO:0007669"/>
    <property type="project" value="UniProtKB-SubCell"/>
</dbReference>
<sequence length="155" mass="15790">MAASPGPSVPPPGITVSCPHCGVALQIPASQAGAICACPVCQGKFQAPVPSAMMPGMGPGGPPPLPQHVRDFVSKKTAAGVCGILLGGLGIHKFILGLTSAGVIMLLVSLVGGVCTLGISTVVMSVIGIVEGIIYLSKSDEDFYQTYAVEKRQWF</sequence>